<evidence type="ECO:0000313" key="1">
    <source>
        <dbReference type="EMBL" id="CAG8749578.1"/>
    </source>
</evidence>
<dbReference type="EMBL" id="CAJVPV010034793">
    <property type="protein sequence ID" value="CAG8749578.1"/>
    <property type="molecule type" value="Genomic_DNA"/>
</dbReference>
<gene>
    <name evidence="1" type="ORF">AMORRO_LOCUS15256</name>
</gene>
<feature type="non-terminal residue" evidence="1">
    <location>
        <position position="1"/>
    </location>
</feature>
<accession>A0A9N9IWJ7</accession>
<dbReference type="Proteomes" id="UP000789342">
    <property type="component" value="Unassembled WGS sequence"/>
</dbReference>
<reference evidence="1" key="1">
    <citation type="submission" date="2021-06" db="EMBL/GenBank/DDBJ databases">
        <authorList>
            <person name="Kallberg Y."/>
            <person name="Tangrot J."/>
            <person name="Rosling A."/>
        </authorList>
    </citation>
    <scope>NUCLEOTIDE SEQUENCE</scope>
    <source>
        <strain evidence="1">CL551</strain>
    </source>
</reference>
<dbReference type="AlphaFoldDB" id="A0A9N9IWJ7"/>
<organism evidence="1 2">
    <name type="scientific">Acaulospora morrowiae</name>
    <dbReference type="NCBI Taxonomy" id="94023"/>
    <lineage>
        <taxon>Eukaryota</taxon>
        <taxon>Fungi</taxon>
        <taxon>Fungi incertae sedis</taxon>
        <taxon>Mucoromycota</taxon>
        <taxon>Glomeromycotina</taxon>
        <taxon>Glomeromycetes</taxon>
        <taxon>Diversisporales</taxon>
        <taxon>Acaulosporaceae</taxon>
        <taxon>Acaulospora</taxon>
    </lineage>
</organism>
<feature type="non-terminal residue" evidence="1">
    <location>
        <position position="95"/>
    </location>
</feature>
<evidence type="ECO:0000313" key="2">
    <source>
        <dbReference type="Proteomes" id="UP000789342"/>
    </source>
</evidence>
<protein>
    <submittedName>
        <fullName evidence="1">18519_t:CDS:1</fullName>
    </submittedName>
</protein>
<sequence>LDCRLKIGDFTFDKKIEYKAISTFASIVAVTETDECKKAAAYLKSTLKKRLFVEGVGISFQCNQLSSLNIAFRLVKEYRPPCRRSRKQLKKYPTP</sequence>
<proteinExistence type="predicted"/>
<name>A0A9N9IWJ7_9GLOM</name>
<keyword evidence="2" id="KW-1185">Reference proteome</keyword>
<comment type="caution">
    <text evidence="1">The sequence shown here is derived from an EMBL/GenBank/DDBJ whole genome shotgun (WGS) entry which is preliminary data.</text>
</comment>